<dbReference type="Proteomes" id="UP000054976">
    <property type="component" value="Unassembled WGS sequence"/>
</dbReference>
<name>A0A0U9HMA6_9BACT</name>
<dbReference type="PANTHER" id="PTHR43833">
    <property type="entry name" value="POTASSIUM CHANNEL PROTEIN 2-RELATED-RELATED"/>
    <property type="match status" value="1"/>
</dbReference>
<dbReference type="PROSITE" id="PS51202">
    <property type="entry name" value="RCK_C"/>
    <property type="match status" value="2"/>
</dbReference>
<dbReference type="SUPFAM" id="SSF51735">
    <property type="entry name" value="NAD(P)-binding Rossmann-fold domains"/>
    <property type="match status" value="2"/>
</dbReference>
<keyword evidence="5" id="KW-0520">NAD</keyword>
<keyword evidence="6" id="KW-0406">Ion transport</keyword>
<evidence type="ECO:0000313" key="9">
    <source>
        <dbReference type="EMBL" id="GAQ94254.1"/>
    </source>
</evidence>
<dbReference type="NCBIfam" id="NF007031">
    <property type="entry name" value="PRK09496.1-2"/>
    <property type="match status" value="1"/>
</dbReference>
<evidence type="ECO:0000256" key="6">
    <source>
        <dbReference type="ARBA" id="ARBA00023065"/>
    </source>
</evidence>
<dbReference type="PANTHER" id="PTHR43833:SF5">
    <property type="entry name" value="TRK SYSTEM POTASSIUM UPTAKE PROTEIN TRKA"/>
    <property type="match status" value="1"/>
</dbReference>
<dbReference type="AlphaFoldDB" id="A0A0U9HMA6"/>
<evidence type="ECO:0000256" key="4">
    <source>
        <dbReference type="ARBA" id="ARBA00022958"/>
    </source>
</evidence>
<dbReference type="EMBL" id="BCNO01000001">
    <property type="protein sequence ID" value="GAQ94254.1"/>
    <property type="molecule type" value="Genomic_DNA"/>
</dbReference>
<dbReference type="RefSeq" id="WP_059175720.1">
    <property type="nucleotide sequence ID" value="NZ_BCNO01000001.1"/>
</dbReference>
<feature type="domain" description="RCK C-terminal" evidence="8">
    <location>
        <begin position="142"/>
        <end position="226"/>
    </location>
</feature>
<dbReference type="InterPro" id="IPR006037">
    <property type="entry name" value="RCK_C"/>
</dbReference>
<evidence type="ECO:0000259" key="8">
    <source>
        <dbReference type="PROSITE" id="PS51202"/>
    </source>
</evidence>
<dbReference type="NCBIfam" id="NF007041">
    <property type="entry name" value="PRK09496.3-4"/>
    <property type="match status" value="1"/>
</dbReference>
<sequence>MRVIIVGAGEVGYQIAKFLTYEGVDVVIIDRDGSKLRRISEELDIATIEAEGSDPSAFKEAGADKADLLLAVTNSDETNMIACLIGKAMFNIKRKIARIRNPDYFFNKEILGEANLDIDPAINPELEAAEAVTRLVESPFASEIIEFEQGKIKVIGFKIPQNSPVTGKKLKAIKLLLKKDFIVGIIERDENVIVPSGDDILNEGDIVYIPVRKEEIFETAQNLGVPVSPVKKIMILGGGRIGYYIASKLENKADIKIIEKDAERCKFLSKHLGKSLILHGDGADKQLLIEENINNMDLYIACSNNDELNIMASLLAKKLGVKKVIALVNRTDYVPLAHNLGIQSVLSPRLITASIILRYVRRGEVLSLTAIAENKAEIMEVLVNKNSSLIGVTLKDKAFPKNSILGAIIRDDRIIIPTGEDYIKQGDKLIIFTLKDSIKEIEKLLI</sequence>
<dbReference type="GO" id="GO:0015079">
    <property type="term" value="F:potassium ion transmembrane transporter activity"/>
    <property type="evidence" value="ECO:0007669"/>
    <property type="project" value="InterPro"/>
</dbReference>
<dbReference type="InterPro" id="IPR036721">
    <property type="entry name" value="RCK_C_sf"/>
</dbReference>
<evidence type="ECO:0000256" key="2">
    <source>
        <dbReference type="ARBA" id="ARBA00022448"/>
    </source>
</evidence>
<dbReference type="SUPFAM" id="SSF116726">
    <property type="entry name" value="TrkA C-terminal domain-like"/>
    <property type="match status" value="2"/>
</dbReference>
<feature type="domain" description="RCK N-terminal" evidence="7">
    <location>
        <begin position="1"/>
        <end position="122"/>
    </location>
</feature>
<dbReference type="Gene3D" id="3.40.50.720">
    <property type="entry name" value="NAD(P)-binding Rossmann-like Domain"/>
    <property type="match status" value="2"/>
</dbReference>
<protein>
    <recommendedName>
        <fullName evidence="1">Trk system potassium uptake protein TrkA</fullName>
    </recommendedName>
</protein>
<dbReference type="PRINTS" id="PR00335">
    <property type="entry name" value="KUPTAKETRKA"/>
</dbReference>
<proteinExistence type="predicted"/>
<evidence type="ECO:0000256" key="5">
    <source>
        <dbReference type="ARBA" id="ARBA00023027"/>
    </source>
</evidence>
<gene>
    <name evidence="9" type="ORF">TAGGR_1433</name>
</gene>
<dbReference type="NCBIfam" id="NF007039">
    <property type="entry name" value="PRK09496.3-2"/>
    <property type="match status" value="1"/>
</dbReference>
<evidence type="ECO:0000313" key="10">
    <source>
        <dbReference type="Proteomes" id="UP000054976"/>
    </source>
</evidence>
<keyword evidence="4" id="KW-0630">Potassium</keyword>
<dbReference type="InterPro" id="IPR036291">
    <property type="entry name" value="NAD(P)-bd_dom_sf"/>
</dbReference>
<dbReference type="FunFam" id="3.40.50.720:FF:000042">
    <property type="entry name" value="Trk system potassium transporter TrkA"/>
    <property type="match status" value="1"/>
</dbReference>
<keyword evidence="3" id="KW-0633">Potassium transport</keyword>
<dbReference type="InterPro" id="IPR006036">
    <property type="entry name" value="K_uptake_TrkA"/>
</dbReference>
<feature type="domain" description="RCK C-terminal" evidence="8">
    <location>
        <begin position="366"/>
        <end position="446"/>
    </location>
</feature>
<keyword evidence="10" id="KW-1185">Reference proteome</keyword>
<evidence type="ECO:0000256" key="1">
    <source>
        <dbReference type="ARBA" id="ARBA00017378"/>
    </source>
</evidence>
<reference evidence="10" key="1">
    <citation type="submission" date="2016-01" db="EMBL/GenBank/DDBJ databases">
        <title>Draft genome sequence of Thermodesulfovibrio aggregans strain TGE-P1.</title>
        <authorList>
            <person name="Sekiguchi Y."/>
            <person name="Ohashi A."/>
            <person name="Matsuura N."/>
            <person name="Tourlousse M.D."/>
        </authorList>
    </citation>
    <scope>NUCLEOTIDE SEQUENCE [LARGE SCALE GENOMIC DNA]</scope>
    <source>
        <strain evidence="10">TGE-P1</strain>
    </source>
</reference>
<evidence type="ECO:0000256" key="3">
    <source>
        <dbReference type="ARBA" id="ARBA00022538"/>
    </source>
</evidence>
<dbReference type="STRING" id="86166.TAGGR_1433"/>
<dbReference type="OrthoDB" id="9775180at2"/>
<dbReference type="Pfam" id="PF02254">
    <property type="entry name" value="TrkA_N"/>
    <property type="match status" value="2"/>
</dbReference>
<comment type="caution">
    <text evidence="9">The sequence shown here is derived from an EMBL/GenBank/DDBJ whole genome shotgun (WGS) entry which is preliminary data.</text>
</comment>
<dbReference type="Pfam" id="PF02080">
    <property type="entry name" value="TrkA_C"/>
    <property type="match status" value="2"/>
</dbReference>
<dbReference type="InterPro" id="IPR003148">
    <property type="entry name" value="RCK_N"/>
</dbReference>
<dbReference type="PROSITE" id="PS51201">
    <property type="entry name" value="RCK_N"/>
    <property type="match status" value="2"/>
</dbReference>
<organism evidence="9 10">
    <name type="scientific">Thermodesulfovibrio aggregans</name>
    <dbReference type="NCBI Taxonomy" id="86166"/>
    <lineage>
        <taxon>Bacteria</taxon>
        <taxon>Pseudomonadati</taxon>
        <taxon>Nitrospirota</taxon>
        <taxon>Thermodesulfovibrionia</taxon>
        <taxon>Thermodesulfovibrionales</taxon>
        <taxon>Thermodesulfovibrionaceae</taxon>
        <taxon>Thermodesulfovibrio</taxon>
    </lineage>
</organism>
<dbReference type="GO" id="GO:0005886">
    <property type="term" value="C:plasma membrane"/>
    <property type="evidence" value="ECO:0007669"/>
    <property type="project" value="InterPro"/>
</dbReference>
<feature type="domain" description="RCK N-terminal" evidence="7">
    <location>
        <begin position="230"/>
        <end position="346"/>
    </location>
</feature>
<dbReference type="Gene3D" id="3.30.70.1450">
    <property type="entry name" value="Regulator of K+ conductance, C-terminal domain"/>
    <property type="match status" value="2"/>
</dbReference>
<dbReference type="NCBIfam" id="NF007032">
    <property type="entry name" value="PRK09496.1-4"/>
    <property type="match status" value="1"/>
</dbReference>
<dbReference type="InterPro" id="IPR050721">
    <property type="entry name" value="Trk_Ktr_HKT_K-transport"/>
</dbReference>
<accession>A0A0U9HMA6</accession>
<evidence type="ECO:0000259" key="7">
    <source>
        <dbReference type="PROSITE" id="PS51201"/>
    </source>
</evidence>
<keyword evidence="2" id="KW-0813">Transport</keyword>